<dbReference type="InterPro" id="IPR000792">
    <property type="entry name" value="Tscrpt_reg_LuxR_C"/>
</dbReference>
<accession>A0A2I7N3E3</accession>
<dbReference type="GO" id="GO:0006355">
    <property type="term" value="P:regulation of DNA-templated transcription"/>
    <property type="evidence" value="ECO:0007669"/>
    <property type="project" value="InterPro"/>
</dbReference>
<evidence type="ECO:0000313" key="3">
    <source>
        <dbReference type="EMBL" id="AUR50970.1"/>
    </source>
</evidence>
<evidence type="ECO:0000259" key="2">
    <source>
        <dbReference type="PROSITE" id="PS50943"/>
    </source>
</evidence>
<sequence length="260" mass="29840">MKKLTFNEEQAYLNQNIIPNFTPLINEHIFSAIYNSNHEVVICTNKTAESVGCNNWQEVVGAGYKDTNNEELIIKVFGDTYYKEHQDEIQRYAKAIFGIQQSVFLNKQVISFFDLLPYNGQFKSYLVTYFPIIHPCGEVIAIQSFAHESKFFGFQEHFYHLASDPLNKNYPAKKDLTRREIEVMFLLANGLTQEQIAKTLNLSRSTIANIIGNQLSEKFNIHGANTALLTKIAIECGYFESIPESLYRPFVVSLHPNHKI</sequence>
<dbReference type="CDD" id="cd06170">
    <property type="entry name" value="LuxR_C_like"/>
    <property type="match status" value="1"/>
</dbReference>
<dbReference type="SMART" id="SM00421">
    <property type="entry name" value="HTH_LUXR"/>
    <property type="match status" value="1"/>
</dbReference>
<dbReference type="GO" id="GO:0003677">
    <property type="term" value="F:DNA binding"/>
    <property type="evidence" value="ECO:0007669"/>
    <property type="project" value="InterPro"/>
</dbReference>
<dbReference type="AlphaFoldDB" id="A0A2I7N3E3"/>
<dbReference type="InterPro" id="IPR036388">
    <property type="entry name" value="WH-like_DNA-bd_sf"/>
</dbReference>
<dbReference type="Proteomes" id="UP000236655">
    <property type="component" value="Chromosome"/>
</dbReference>
<gene>
    <name evidence="3" type="ORF">CUN60_01165</name>
</gene>
<evidence type="ECO:0000313" key="4">
    <source>
        <dbReference type="Proteomes" id="UP000236655"/>
    </source>
</evidence>
<name>A0A2I7N3E3_9NEIS</name>
<feature type="domain" description="HTH cro/C1-type" evidence="2">
    <location>
        <begin position="188"/>
        <end position="210"/>
    </location>
</feature>
<dbReference type="OrthoDB" id="9758570at2"/>
<proteinExistence type="predicted"/>
<dbReference type="PROSITE" id="PS50943">
    <property type="entry name" value="HTH_CROC1"/>
    <property type="match status" value="1"/>
</dbReference>
<dbReference type="EMBL" id="CP024847">
    <property type="protein sequence ID" value="AUR50970.1"/>
    <property type="molecule type" value="Genomic_DNA"/>
</dbReference>
<dbReference type="PRINTS" id="PR00038">
    <property type="entry name" value="HTHLUXR"/>
</dbReference>
<feature type="domain" description="HTH luxR-type" evidence="1">
    <location>
        <begin position="169"/>
        <end position="237"/>
    </location>
</feature>
<keyword evidence="4" id="KW-1185">Reference proteome</keyword>
<dbReference type="InterPro" id="IPR001387">
    <property type="entry name" value="Cro/C1-type_HTH"/>
</dbReference>
<dbReference type="Gene3D" id="1.10.10.10">
    <property type="entry name" value="Winged helix-like DNA-binding domain superfamily/Winged helix DNA-binding domain"/>
    <property type="match status" value="1"/>
</dbReference>
<dbReference type="SUPFAM" id="SSF46894">
    <property type="entry name" value="C-terminal effector domain of the bipartite response regulators"/>
    <property type="match status" value="1"/>
</dbReference>
<evidence type="ECO:0000259" key="1">
    <source>
        <dbReference type="PROSITE" id="PS50043"/>
    </source>
</evidence>
<dbReference type="Pfam" id="PF00196">
    <property type="entry name" value="GerE"/>
    <property type="match status" value="1"/>
</dbReference>
<dbReference type="InterPro" id="IPR016032">
    <property type="entry name" value="Sig_transdc_resp-reg_C-effctor"/>
</dbReference>
<organism evidence="3 4">
    <name type="scientific">Aquella oligotrophica</name>
    <dbReference type="NCBI Taxonomy" id="2067065"/>
    <lineage>
        <taxon>Bacteria</taxon>
        <taxon>Pseudomonadati</taxon>
        <taxon>Pseudomonadota</taxon>
        <taxon>Betaproteobacteria</taxon>
        <taxon>Neisseriales</taxon>
        <taxon>Neisseriaceae</taxon>
        <taxon>Aquella</taxon>
    </lineage>
</organism>
<protein>
    <submittedName>
        <fullName evidence="3">Uncharacterized protein</fullName>
    </submittedName>
</protein>
<dbReference type="KEGG" id="nba:CUN60_01165"/>
<reference evidence="4" key="1">
    <citation type="submission" date="2017-11" db="EMBL/GenBank/DDBJ databases">
        <authorList>
            <person name="Chan K.G."/>
            <person name="Lee L.S."/>
        </authorList>
    </citation>
    <scope>NUCLEOTIDE SEQUENCE [LARGE SCALE GENOMIC DNA]</scope>
    <source>
        <strain evidence="4">DSM 100970</strain>
    </source>
</reference>
<dbReference type="PROSITE" id="PS50043">
    <property type="entry name" value="HTH_LUXR_2"/>
    <property type="match status" value="1"/>
</dbReference>
<dbReference type="RefSeq" id="WP_102950270.1">
    <property type="nucleotide sequence ID" value="NZ_CP024847.1"/>
</dbReference>